<dbReference type="Proteomes" id="UP000265964">
    <property type="component" value="Unassembled WGS sequence"/>
</dbReference>
<name>A0A3A1YHN6_9GAMM</name>
<comment type="pathway">
    <text evidence="2">Phospholipid metabolism; CDP-diacylglycerol biosynthesis; CDP-diacylglycerol from sn-glycerol 3-phosphate: step 2/3.</text>
</comment>
<gene>
    <name evidence="12" type="ORF">CKF59_02570</name>
</gene>
<evidence type="ECO:0000313" key="13">
    <source>
        <dbReference type="Proteomes" id="UP000265964"/>
    </source>
</evidence>
<dbReference type="UniPathway" id="UPA00557">
    <property type="reaction ID" value="UER00613"/>
</dbReference>
<dbReference type="PANTHER" id="PTHR10434">
    <property type="entry name" value="1-ACYL-SN-GLYCEROL-3-PHOSPHATE ACYLTRANSFERASE"/>
    <property type="match status" value="1"/>
</dbReference>
<keyword evidence="10" id="KW-0812">Transmembrane</keyword>
<dbReference type="GO" id="GO:0006654">
    <property type="term" value="P:phosphatidic acid biosynthetic process"/>
    <property type="evidence" value="ECO:0007669"/>
    <property type="project" value="TreeGrafter"/>
</dbReference>
<comment type="caution">
    <text evidence="12">The sequence shown here is derived from an EMBL/GenBank/DDBJ whole genome shotgun (WGS) entry which is preliminary data.</text>
</comment>
<dbReference type="GO" id="GO:0005886">
    <property type="term" value="C:plasma membrane"/>
    <property type="evidence" value="ECO:0007669"/>
    <property type="project" value="TreeGrafter"/>
</dbReference>
<dbReference type="GO" id="GO:0016024">
    <property type="term" value="P:CDP-diacylglycerol biosynthetic process"/>
    <property type="evidence" value="ECO:0007669"/>
    <property type="project" value="UniProtKB-UniPathway"/>
</dbReference>
<accession>A0A3A1YHN6</accession>
<evidence type="ECO:0000256" key="6">
    <source>
        <dbReference type="ARBA" id="ARBA00016139"/>
    </source>
</evidence>
<dbReference type="InterPro" id="IPR004552">
    <property type="entry name" value="AGP_acyltrans"/>
</dbReference>
<evidence type="ECO:0000256" key="5">
    <source>
        <dbReference type="ARBA" id="ARBA00013211"/>
    </source>
</evidence>
<proteinExistence type="inferred from homology"/>
<comment type="similarity">
    <text evidence="4 9">Belongs to the 1-acyl-sn-glycerol-3-phosphate acyltransferase family.</text>
</comment>
<dbReference type="SMART" id="SM00563">
    <property type="entry name" value="PlsC"/>
    <property type="match status" value="1"/>
</dbReference>
<dbReference type="SUPFAM" id="SSF69593">
    <property type="entry name" value="Glycerol-3-phosphate (1)-acyltransferase"/>
    <property type="match status" value="1"/>
</dbReference>
<dbReference type="AlphaFoldDB" id="A0A3A1YHN6"/>
<protein>
    <recommendedName>
        <fullName evidence="6 9">1-acyl-sn-glycerol-3-phosphate acyltransferase</fullName>
        <ecNumber evidence="5 9">2.3.1.51</ecNumber>
    </recommendedName>
</protein>
<evidence type="ECO:0000256" key="7">
    <source>
        <dbReference type="ARBA" id="ARBA00022679"/>
    </source>
</evidence>
<dbReference type="OrthoDB" id="5290997at2"/>
<dbReference type="EMBL" id="NRJF01000060">
    <property type="protein sequence ID" value="RIY36708.1"/>
    <property type="molecule type" value="Genomic_DNA"/>
</dbReference>
<keyword evidence="9" id="KW-0594">Phospholipid biosynthesis</keyword>
<keyword evidence="8 9" id="KW-0012">Acyltransferase</keyword>
<evidence type="ECO:0000256" key="3">
    <source>
        <dbReference type="ARBA" id="ARBA00005189"/>
    </source>
</evidence>
<keyword evidence="10" id="KW-0472">Membrane</keyword>
<dbReference type="CDD" id="cd07989">
    <property type="entry name" value="LPLAT_AGPAT-like"/>
    <property type="match status" value="1"/>
</dbReference>
<keyword evidence="10" id="KW-1133">Transmembrane helix</keyword>
<dbReference type="PANTHER" id="PTHR10434:SF11">
    <property type="entry name" value="1-ACYL-SN-GLYCEROL-3-PHOSPHATE ACYLTRANSFERASE"/>
    <property type="match status" value="1"/>
</dbReference>
<evidence type="ECO:0000256" key="1">
    <source>
        <dbReference type="ARBA" id="ARBA00001141"/>
    </source>
</evidence>
<comment type="domain">
    <text evidence="9">The HXXXXD motif is essential for acyltransferase activity and may constitute the binding site for the phosphate moiety of the glycerol-3-phosphate.</text>
</comment>
<dbReference type="Pfam" id="PF01553">
    <property type="entry name" value="Acyltransferase"/>
    <property type="match status" value="1"/>
</dbReference>
<reference evidence="12 13" key="1">
    <citation type="submission" date="2017-08" db="EMBL/GenBank/DDBJ databases">
        <title>Reclassification of Bisgaard taxon 37 and 44.</title>
        <authorList>
            <person name="Christensen H."/>
        </authorList>
    </citation>
    <scope>NUCLEOTIDE SEQUENCE [LARGE SCALE GENOMIC DNA]</scope>
    <source>
        <strain evidence="12 13">EEAB3T1</strain>
    </source>
</reference>
<comment type="pathway">
    <text evidence="3">Lipid metabolism.</text>
</comment>
<sequence length="276" mass="31794">MYYIIAFVRTLVVLVYWIILCLVAFVLCLFKLKDKKNMYRIATFVRPMLKPVYGLNTKVEQEIDVLPTTAVYISNHQNTLDIVTLAKMIQPNTVTVGKRQLSWIPIFGWMYWAAGNILIEKTSASKSYKTVQQVVEKITKHKYCVWLFPEGTRSYGRWDIAPFKSGAFLTAIEAGVPIVPIVVSDLNNYKVGKLDNGDVIMKYLQPINTKGMKRNQAKALATELEALFRKEYHELNTKVANKDFSQCSEMPEFSFIETQEWMEQNPEYNFATNAKD</sequence>
<keyword evidence="9" id="KW-0444">Lipid biosynthesis</keyword>
<evidence type="ECO:0000259" key="11">
    <source>
        <dbReference type="SMART" id="SM00563"/>
    </source>
</evidence>
<organism evidence="12 13">
    <name type="scientific">Psittacicella gerlachiana</name>
    <dbReference type="NCBI Taxonomy" id="2028574"/>
    <lineage>
        <taxon>Bacteria</taxon>
        <taxon>Pseudomonadati</taxon>
        <taxon>Pseudomonadota</taxon>
        <taxon>Gammaproteobacteria</taxon>
        <taxon>Pasteurellales</taxon>
        <taxon>Psittacicellaceae</taxon>
        <taxon>Psittacicella</taxon>
    </lineage>
</organism>
<dbReference type="GO" id="GO:0003841">
    <property type="term" value="F:1-acylglycerol-3-phosphate O-acyltransferase activity"/>
    <property type="evidence" value="ECO:0007669"/>
    <property type="project" value="UniProtKB-UniRule"/>
</dbReference>
<keyword evidence="9" id="KW-1208">Phospholipid metabolism</keyword>
<feature type="transmembrane region" description="Helical" evidence="10">
    <location>
        <begin position="6"/>
        <end position="30"/>
    </location>
</feature>
<evidence type="ECO:0000256" key="4">
    <source>
        <dbReference type="ARBA" id="ARBA00008655"/>
    </source>
</evidence>
<comment type="catalytic activity">
    <reaction evidence="1 9">
        <text>a 1-acyl-sn-glycero-3-phosphate + an acyl-CoA = a 1,2-diacyl-sn-glycero-3-phosphate + CoA</text>
        <dbReference type="Rhea" id="RHEA:19709"/>
        <dbReference type="ChEBI" id="CHEBI:57287"/>
        <dbReference type="ChEBI" id="CHEBI:57970"/>
        <dbReference type="ChEBI" id="CHEBI:58342"/>
        <dbReference type="ChEBI" id="CHEBI:58608"/>
        <dbReference type="EC" id="2.3.1.51"/>
    </reaction>
</comment>
<evidence type="ECO:0000256" key="10">
    <source>
        <dbReference type="SAM" id="Phobius"/>
    </source>
</evidence>
<keyword evidence="7 9" id="KW-0808">Transferase</keyword>
<keyword evidence="9" id="KW-0443">Lipid metabolism</keyword>
<keyword evidence="13" id="KW-1185">Reference proteome</keyword>
<evidence type="ECO:0000256" key="8">
    <source>
        <dbReference type="ARBA" id="ARBA00023315"/>
    </source>
</evidence>
<dbReference type="InterPro" id="IPR002123">
    <property type="entry name" value="Plipid/glycerol_acylTrfase"/>
</dbReference>
<dbReference type="RefSeq" id="WP_119534422.1">
    <property type="nucleotide sequence ID" value="NZ_NRJF01000060.1"/>
</dbReference>
<feature type="domain" description="Phospholipid/glycerol acyltransferase" evidence="11">
    <location>
        <begin position="70"/>
        <end position="186"/>
    </location>
</feature>
<dbReference type="NCBIfam" id="TIGR00530">
    <property type="entry name" value="AGP_acyltrn"/>
    <property type="match status" value="1"/>
</dbReference>
<evidence type="ECO:0000256" key="9">
    <source>
        <dbReference type="RuleBase" id="RU361267"/>
    </source>
</evidence>
<dbReference type="EC" id="2.3.1.51" evidence="5 9"/>
<evidence type="ECO:0000256" key="2">
    <source>
        <dbReference type="ARBA" id="ARBA00004728"/>
    </source>
</evidence>
<evidence type="ECO:0000313" key="12">
    <source>
        <dbReference type="EMBL" id="RIY36708.1"/>
    </source>
</evidence>